<evidence type="ECO:0000313" key="3">
    <source>
        <dbReference type="Proteomes" id="UP001153269"/>
    </source>
</evidence>
<feature type="compositionally biased region" description="Polar residues" evidence="1">
    <location>
        <begin position="42"/>
        <end position="58"/>
    </location>
</feature>
<gene>
    <name evidence="2" type="ORF">PLEPLA_LOCUS16794</name>
</gene>
<proteinExistence type="predicted"/>
<protein>
    <submittedName>
        <fullName evidence="2">Uncharacterized protein</fullName>
    </submittedName>
</protein>
<dbReference type="AlphaFoldDB" id="A0A9N7UEJ5"/>
<accession>A0A9N7UEJ5</accession>
<keyword evidence="3" id="KW-1185">Reference proteome</keyword>
<reference evidence="2" key="1">
    <citation type="submission" date="2020-03" db="EMBL/GenBank/DDBJ databases">
        <authorList>
            <person name="Weist P."/>
        </authorList>
    </citation>
    <scope>NUCLEOTIDE SEQUENCE</scope>
</reference>
<name>A0A9N7UEJ5_PLEPL</name>
<comment type="caution">
    <text evidence="2">The sequence shown here is derived from an EMBL/GenBank/DDBJ whole genome shotgun (WGS) entry which is preliminary data.</text>
</comment>
<feature type="compositionally biased region" description="Basic and acidic residues" evidence="1">
    <location>
        <begin position="96"/>
        <end position="106"/>
    </location>
</feature>
<feature type="region of interest" description="Disordered" evidence="1">
    <location>
        <begin position="1"/>
        <end position="68"/>
    </location>
</feature>
<organism evidence="2 3">
    <name type="scientific">Pleuronectes platessa</name>
    <name type="common">European plaice</name>
    <dbReference type="NCBI Taxonomy" id="8262"/>
    <lineage>
        <taxon>Eukaryota</taxon>
        <taxon>Metazoa</taxon>
        <taxon>Chordata</taxon>
        <taxon>Craniata</taxon>
        <taxon>Vertebrata</taxon>
        <taxon>Euteleostomi</taxon>
        <taxon>Actinopterygii</taxon>
        <taxon>Neopterygii</taxon>
        <taxon>Teleostei</taxon>
        <taxon>Neoteleostei</taxon>
        <taxon>Acanthomorphata</taxon>
        <taxon>Carangaria</taxon>
        <taxon>Pleuronectiformes</taxon>
        <taxon>Pleuronectoidei</taxon>
        <taxon>Pleuronectidae</taxon>
        <taxon>Pleuronectes</taxon>
    </lineage>
</organism>
<sequence length="141" mass="15984">MMMSGRGLTELRALTSPHNSKKLLPTPDSNHIRRQLLHWKPQIQSEKSTENILQSQTLPDEGGGDQTRAKTHTEWLLDMNCKALGESVRGPEAPEDVTHSPREREGSTPPQEGVCPHAFWTLDESEASDRRELFRVEKKMC</sequence>
<evidence type="ECO:0000313" key="2">
    <source>
        <dbReference type="EMBL" id="CAB1428819.1"/>
    </source>
</evidence>
<feature type="region of interest" description="Disordered" evidence="1">
    <location>
        <begin position="84"/>
        <end position="116"/>
    </location>
</feature>
<dbReference type="EMBL" id="CADEAL010001091">
    <property type="protein sequence ID" value="CAB1428819.1"/>
    <property type="molecule type" value="Genomic_DNA"/>
</dbReference>
<evidence type="ECO:0000256" key="1">
    <source>
        <dbReference type="SAM" id="MobiDB-lite"/>
    </source>
</evidence>
<dbReference type="Proteomes" id="UP001153269">
    <property type="component" value="Unassembled WGS sequence"/>
</dbReference>